<dbReference type="EMBL" id="SUMG01000006">
    <property type="protein sequence ID" value="NBG88161.1"/>
    <property type="molecule type" value="Genomic_DNA"/>
</dbReference>
<dbReference type="RefSeq" id="WP_160720404.1">
    <property type="nucleotide sequence ID" value="NZ_SUMG01000006.1"/>
</dbReference>
<dbReference type="EC" id="2.8.1.1" evidence="1"/>
<dbReference type="CDD" id="cd01449">
    <property type="entry name" value="TST_Repeat_2"/>
    <property type="match status" value="1"/>
</dbReference>
<evidence type="ECO:0000259" key="5">
    <source>
        <dbReference type="PROSITE" id="PS50206"/>
    </source>
</evidence>
<dbReference type="InterPro" id="IPR051126">
    <property type="entry name" value="Thiosulfate_sulfurtransferase"/>
</dbReference>
<evidence type="ECO:0000256" key="3">
    <source>
        <dbReference type="ARBA" id="ARBA00047549"/>
    </source>
</evidence>
<dbReference type="PANTHER" id="PTHR43855:SF1">
    <property type="entry name" value="THIOSULFATE SULFURTRANSFERASE"/>
    <property type="match status" value="1"/>
</dbReference>
<protein>
    <recommendedName>
        <fullName evidence="1">thiosulfate sulfurtransferase</fullName>
        <ecNumber evidence="1">2.8.1.1</ecNumber>
    </recommendedName>
</protein>
<evidence type="ECO:0000256" key="2">
    <source>
        <dbReference type="ARBA" id="ARBA00022737"/>
    </source>
</evidence>
<dbReference type="CDD" id="cd01448">
    <property type="entry name" value="TST_Repeat_1"/>
    <property type="match status" value="1"/>
</dbReference>
<name>A0AA43XKT4_9CLOT</name>
<dbReference type="InterPro" id="IPR001763">
    <property type="entry name" value="Rhodanese-like_dom"/>
</dbReference>
<accession>A0AA43XKT4</accession>
<organism evidence="6 7">
    <name type="scientific">Isachenkonia alkalipeptolytica</name>
    <dbReference type="NCBI Taxonomy" id="2565777"/>
    <lineage>
        <taxon>Bacteria</taxon>
        <taxon>Bacillati</taxon>
        <taxon>Bacillota</taxon>
        <taxon>Clostridia</taxon>
        <taxon>Eubacteriales</taxon>
        <taxon>Clostridiaceae</taxon>
        <taxon>Isachenkonia</taxon>
    </lineage>
</organism>
<comment type="caution">
    <text evidence="6">The sequence shown here is derived from an EMBL/GenBank/DDBJ whole genome shotgun (WGS) entry which is preliminary data.</text>
</comment>
<feature type="domain" description="Rhodanese" evidence="5">
    <location>
        <begin position="202"/>
        <end position="314"/>
    </location>
</feature>
<dbReference type="GO" id="GO:0004792">
    <property type="term" value="F:thiosulfate-cyanide sulfurtransferase activity"/>
    <property type="evidence" value="ECO:0007669"/>
    <property type="project" value="UniProtKB-EC"/>
</dbReference>
<dbReference type="Gene3D" id="3.40.250.10">
    <property type="entry name" value="Rhodanese-like domain"/>
    <property type="match status" value="2"/>
</dbReference>
<dbReference type="PROSITE" id="PS51257">
    <property type="entry name" value="PROKAR_LIPOPROTEIN"/>
    <property type="match status" value="1"/>
</dbReference>
<reference evidence="6 7" key="1">
    <citation type="submission" date="2019-04" db="EMBL/GenBank/DDBJ databases">
        <title>Isachenkonia alkalipeptolytica gen. nov. sp. nov. a new anaerobic, alkiliphilic organothrophic bacterium capable to reduce synthesized ferrihydrite isolated from a soda lake.</title>
        <authorList>
            <person name="Toshchakov S.V."/>
            <person name="Zavarzina D.G."/>
            <person name="Zhilina T.N."/>
            <person name="Kostrikina N.A."/>
            <person name="Kublanov I.V."/>
        </authorList>
    </citation>
    <scope>NUCLEOTIDE SEQUENCE [LARGE SCALE GENOMIC DNA]</scope>
    <source>
        <strain evidence="6 7">Z-1701</strain>
    </source>
</reference>
<evidence type="ECO:0000313" key="7">
    <source>
        <dbReference type="Proteomes" id="UP000449710"/>
    </source>
</evidence>
<feature type="chain" id="PRO_5041374376" description="thiosulfate sulfurtransferase" evidence="4">
    <location>
        <begin position="21"/>
        <end position="314"/>
    </location>
</feature>
<evidence type="ECO:0000256" key="4">
    <source>
        <dbReference type="SAM" id="SignalP"/>
    </source>
</evidence>
<dbReference type="SMART" id="SM00450">
    <property type="entry name" value="RHOD"/>
    <property type="match status" value="2"/>
</dbReference>
<dbReference type="Pfam" id="PF00581">
    <property type="entry name" value="Rhodanese"/>
    <property type="match status" value="2"/>
</dbReference>
<keyword evidence="7" id="KW-1185">Reference proteome</keyword>
<gene>
    <name evidence="6" type="ORF">ISALK_06565</name>
</gene>
<dbReference type="InterPro" id="IPR036873">
    <property type="entry name" value="Rhodanese-like_dom_sf"/>
</dbReference>
<keyword evidence="4" id="KW-0732">Signal</keyword>
<feature type="signal peptide" evidence="4">
    <location>
        <begin position="1"/>
        <end position="20"/>
    </location>
</feature>
<evidence type="ECO:0000256" key="1">
    <source>
        <dbReference type="ARBA" id="ARBA00012245"/>
    </source>
</evidence>
<evidence type="ECO:0000313" key="6">
    <source>
        <dbReference type="EMBL" id="NBG88161.1"/>
    </source>
</evidence>
<dbReference type="Proteomes" id="UP000449710">
    <property type="component" value="Unassembled WGS sequence"/>
</dbReference>
<comment type="catalytic activity">
    <reaction evidence="3">
        <text>thiosulfate + hydrogen cyanide = thiocyanate + sulfite + 2 H(+)</text>
        <dbReference type="Rhea" id="RHEA:16881"/>
        <dbReference type="ChEBI" id="CHEBI:15378"/>
        <dbReference type="ChEBI" id="CHEBI:17359"/>
        <dbReference type="ChEBI" id="CHEBI:18022"/>
        <dbReference type="ChEBI" id="CHEBI:18407"/>
        <dbReference type="ChEBI" id="CHEBI:33542"/>
        <dbReference type="EC" id="2.8.1.1"/>
    </reaction>
</comment>
<keyword evidence="2" id="KW-0677">Repeat</keyword>
<dbReference type="AlphaFoldDB" id="A0AA43XKT4"/>
<dbReference type="PROSITE" id="PS50206">
    <property type="entry name" value="RHODANESE_3"/>
    <property type="match status" value="2"/>
</dbReference>
<sequence>MKKRVVFIMVILFLFLPLLAGCNGDSADNGEEPVETMAIEDRGYINDDLLVSVEWVQENLEDEDLLVIDARGEDAYKGGHIPGAVVTAWQSFADVEASHGEGFGVLLAPEDLSPLFQNLGVEDSKTIVVYADPNGWGEDGRLVWMFRMAGLESTHILDGGWPAWTEGDFEVSREGTEPTPSNIEISNFNDDMTVSTDWLAENREDVVVLDTRTENEYNGATDFGEARGGHIAGATHLFWADLFNLDYTVKTQSEIESIMGDLGVEKSDTIVAYCTAGIRSAHTALVLRMAGYENAKNYDASFYEWSAIDDLPVE</sequence>
<dbReference type="SUPFAM" id="SSF52821">
    <property type="entry name" value="Rhodanese/Cell cycle control phosphatase"/>
    <property type="match status" value="2"/>
</dbReference>
<dbReference type="PANTHER" id="PTHR43855">
    <property type="entry name" value="THIOSULFATE SULFURTRANSFERASE"/>
    <property type="match status" value="1"/>
</dbReference>
<feature type="domain" description="Rhodanese" evidence="5">
    <location>
        <begin position="61"/>
        <end position="173"/>
    </location>
</feature>
<proteinExistence type="predicted"/>